<evidence type="ECO:0000256" key="3">
    <source>
        <dbReference type="ARBA" id="ARBA00015071"/>
    </source>
</evidence>
<reference evidence="12" key="1">
    <citation type="submission" date="2021-01" db="UniProtKB">
        <authorList>
            <consortium name="EnsemblMetazoa"/>
        </authorList>
    </citation>
    <scope>IDENTIFICATION</scope>
</reference>
<evidence type="ECO:0000256" key="6">
    <source>
        <dbReference type="ARBA" id="ARBA00022771"/>
    </source>
</evidence>
<evidence type="ECO:0000256" key="9">
    <source>
        <dbReference type="PROSITE-ProRule" id="PRU00723"/>
    </source>
</evidence>
<feature type="region of interest" description="Disordered" evidence="10">
    <location>
        <begin position="476"/>
        <end position="517"/>
    </location>
</feature>
<evidence type="ECO:0000256" key="1">
    <source>
        <dbReference type="ARBA" id="ARBA00004123"/>
    </source>
</evidence>
<feature type="compositionally biased region" description="Polar residues" evidence="10">
    <location>
        <begin position="362"/>
        <end position="377"/>
    </location>
</feature>
<dbReference type="InterPro" id="IPR000571">
    <property type="entry name" value="Znf_CCCH"/>
</dbReference>
<dbReference type="CTD" id="4665"/>
<feature type="compositionally biased region" description="Basic and acidic residues" evidence="10">
    <location>
        <begin position="209"/>
        <end position="221"/>
    </location>
</feature>
<dbReference type="Proteomes" id="UP000594260">
    <property type="component" value="Unplaced"/>
</dbReference>
<evidence type="ECO:0000256" key="10">
    <source>
        <dbReference type="SAM" id="MobiDB-lite"/>
    </source>
</evidence>
<dbReference type="KEGG" id="vde:111246760"/>
<dbReference type="PROSITE" id="PS50103">
    <property type="entry name" value="ZF_C3H1"/>
    <property type="match status" value="1"/>
</dbReference>
<dbReference type="OMA" id="FCEYYHP"/>
<feature type="compositionally biased region" description="Basic and acidic residues" evidence="10">
    <location>
        <begin position="266"/>
        <end position="312"/>
    </location>
</feature>
<dbReference type="RefSeq" id="XP_022652631.1">
    <property type="nucleotide sequence ID" value="XM_022796896.1"/>
</dbReference>
<feature type="compositionally biased region" description="Basic and acidic residues" evidence="10">
    <location>
        <begin position="165"/>
        <end position="200"/>
    </location>
</feature>
<dbReference type="AlphaFoldDB" id="A0A7M7M6A4"/>
<dbReference type="PANTHER" id="PTHR14738:SF29">
    <property type="entry name" value="ZINC FINGER CCCH DOMAIN-CONTAINING PROTEIN 14"/>
    <property type="match status" value="1"/>
</dbReference>
<feature type="region of interest" description="Disordered" evidence="10">
    <location>
        <begin position="721"/>
        <end position="746"/>
    </location>
</feature>
<feature type="region of interest" description="Disordered" evidence="10">
    <location>
        <begin position="137"/>
        <end position="390"/>
    </location>
</feature>
<evidence type="ECO:0000256" key="5">
    <source>
        <dbReference type="ARBA" id="ARBA00022737"/>
    </source>
</evidence>
<feature type="compositionally biased region" description="Basic and acidic residues" evidence="10">
    <location>
        <begin position="93"/>
        <end position="114"/>
    </location>
</feature>
<proteinExistence type="inferred from homology"/>
<dbReference type="PANTHER" id="PTHR14738">
    <property type="entry name" value="ZINC FINGER CCCH DOMAIN-CONTAINING PROTEIN 14"/>
    <property type="match status" value="1"/>
</dbReference>
<sequence length="923" mass="101634">MTAEPSGQDVSQRIRNAIKSKLVDIGCYVDDELPDYVMVMIANKKSKDQMKADLELFLGEYCGGFCDWLHQVLDHLQRFAREGKHKIDLFEEKSKSSKTKEKDKVHRWKDKERPAPPGSFVSGDEVALHLDVDEKREFEEAETKNNVENTKKRESRRSRSRSPLKKIEERTKKKLRERVDEVTKEVKRKEASRGCGDGKSESSSVSSRKRIEVDSSRDRVHTSSNSSSIKHIRSPERTRGSGSSSASRRSRVISPTMTRPQNSSKDYGRDHDRKEREKVTRDKVEPRQRGRAERKGNTDDRKDRRDEGDRKKLPITQFSSRKSKAPGTQEVSKKSPEVRIERTIENEKEETKRPPVPIKGRLTSTIGAVVTNDASSSDCEDEAEYDPSRPQLRSVATVAPRKRVFVDKDHLEKNKILAKALQDANRSTASATTRQMESLMVVGRRPDERAGPAKRSIQDRLGAYVTDAIAARVAEVKRRREMPPSLADDDDDDENMASNDLEVSGGEATNAERGPGPRIIVTMKRIPSDIDRTALDADKEVELEDLRLSLIRNSNAVAVTSGVKGEHINQQISTSAAAAAATASSSPAVVSSSQKSEEKGTILAVDSDGSQPVTALRKKMVVTNKNGVQVAPKATEVTGPVESDGVNAVNVTGGKPTAVTLPLVKSSSPEKLQQNEYGEEKDDNVIMRNGMIVKPSPLLAACGVNVNTALAIKMNPTKEEAAAKPLPGADLDAHSDKAPNQGTGTTVALRKSKSVIAEKIPLQSLDDLVPKSALLASGVNANVPMSSANVRRRQRCRFDPVCTNTICRFTHPGQLCSSFPLCGLPAASCLYRHPPCKFNHGCTNPNCLYAHSEDGRSPLPVFTANETGKPTPCKFFPNCTNSTCPFFHPAIPCKFGLRCQALGCQFVHPEKSVVAKLRWVANN</sequence>
<feature type="region of interest" description="Disordered" evidence="10">
    <location>
        <begin position="93"/>
        <end position="125"/>
    </location>
</feature>
<dbReference type="GeneID" id="111246760"/>
<dbReference type="GO" id="GO:0008143">
    <property type="term" value="F:poly(A) binding"/>
    <property type="evidence" value="ECO:0007669"/>
    <property type="project" value="InterPro"/>
</dbReference>
<organism evidence="12 13">
    <name type="scientific">Varroa destructor</name>
    <name type="common">Honeybee mite</name>
    <dbReference type="NCBI Taxonomy" id="109461"/>
    <lineage>
        <taxon>Eukaryota</taxon>
        <taxon>Metazoa</taxon>
        <taxon>Ecdysozoa</taxon>
        <taxon>Arthropoda</taxon>
        <taxon>Chelicerata</taxon>
        <taxon>Arachnida</taxon>
        <taxon>Acari</taxon>
        <taxon>Parasitiformes</taxon>
        <taxon>Mesostigmata</taxon>
        <taxon>Gamasina</taxon>
        <taxon>Dermanyssoidea</taxon>
        <taxon>Varroidae</taxon>
        <taxon>Varroa</taxon>
    </lineage>
</organism>
<evidence type="ECO:0000256" key="8">
    <source>
        <dbReference type="ARBA" id="ARBA00023242"/>
    </source>
</evidence>
<feature type="domain" description="C3H1-type" evidence="11">
    <location>
        <begin position="830"/>
        <end position="854"/>
    </location>
</feature>
<evidence type="ECO:0000313" key="13">
    <source>
        <dbReference type="Proteomes" id="UP000594260"/>
    </source>
</evidence>
<keyword evidence="7 9" id="KW-0862">Zinc</keyword>
<evidence type="ECO:0000259" key="11">
    <source>
        <dbReference type="PROSITE" id="PS50103"/>
    </source>
</evidence>
<name>A0A7M7M6A4_VARDE</name>
<dbReference type="InParanoid" id="A0A7M7M6A4"/>
<keyword evidence="4 9" id="KW-0479">Metal-binding</keyword>
<protein>
    <recommendedName>
        <fullName evidence="3">Zinc finger CCCH domain-containing protein 14</fullName>
    </recommendedName>
</protein>
<accession>A0A7M7M6A4</accession>
<comment type="similarity">
    <text evidence="2">Belongs to the ZC3H14 family.</text>
</comment>
<dbReference type="EnsemblMetazoa" id="XM_022796896">
    <property type="protein sequence ID" value="XP_022652631"/>
    <property type="gene ID" value="LOC111246760"/>
</dbReference>
<dbReference type="GO" id="GO:0008270">
    <property type="term" value="F:zinc ion binding"/>
    <property type="evidence" value="ECO:0007669"/>
    <property type="project" value="UniProtKB-KW"/>
</dbReference>
<comment type="subcellular location">
    <subcellularLocation>
        <location evidence="1">Nucleus</location>
    </subcellularLocation>
</comment>
<dbReference type="GO" id="GO:0043488">
    <property type="term" value="P:regulation of mRNA stability"/>
    <property type="evidence" value="ECO:0007669"/>
    <property type="project" value="InterPro"/>
</dbReference>
<evidence type="ECO:0000256" key="2">
    <source>
        <dbReference type="ARBA" id="ARBA00008423"/>
    </source>
</evidence>
<dbReference type="OrthoDB" id="5589010at2759"/>
<dbReference type="Gene3D" id="4.10.1000.30">
    <property type="match status" value="2"/>
</dbReference>
<keyword evidence="8" id="KW-0539">Nucleus</keyword>
<feature type="zinc finger region" description="C3H1-type" evidence="9">
    <location>
        <begin position="830"/>
        <end position="854"/>
    </location>
</feature>
<dbReference type="InterPro" id="IPR040366">
    <property type="entry name" value="Nab2/ZC3H14"/>
</dbReference>
<evidence type="ECO:0000256" key="4">
    <source>
        <dbReference type="ARBA" id="ARBA00022723"/>
    </source>
</evidence>
<dbReference type="GO" id="GO:0005634">
    <property type="term" value="C:nucleus"/>
    <property type="evidence" value="ECO:0007669"/>
    <property type="project" value="UniProtKB-SubCell"/>
</dbReference>
<feature type="compositionally biased region" description="Basic and acidic residues" evidence="10">
    <location>
        <begin position="331"/>
        <end position="353"/>
    </location>
</feature>
<keyword evidence="13" id="KW-1185">Reference proteome</keyword>
<evidence type="ECO:0000256" key="7">
    <source>
        <dbReference type="ARBA" id="ARBA00022833"/>
    </source>
</evidence>
<dbReference type="FunCoup" id="A0A7M7M6A4">
    <property type="interactions" value="341"/>
</dbReference>
<dbReference type="GO" id="GO:0005737">
    <property type="term" value="C:cytoplasm"/>
    <property type="evidence" value="ECO:0007669"/>
    <property type="project" value="TreeGrafter"/>
</dbReference>
<keyword evidence="5" id="KW-0677">Repeat</keyword>
<feature type="compositionally biased region" description="Polar residues" evidence="10">
    <location>
        <begin position="253"/>
        <end position="265"/>
    </location>
</feature>
<evidence type="ECO:0000313" key="12">
    <source>
        <dbReference type="EnsemblMetazoa" id="XP_022652631"/>
    </source>
</evidence>
<feature type="compositionally biased region" description="Basic residues" evidence="10">
    <location>
        <begin position="153"/>
        <end position="164"/>
    </location>
</feature>
<feature type="compositionally biased region" description="Basic and acidic residues" evidence="10">
    <location>
        <begin position="137"/>
        <end position="152"/>
    </location>
</feature>
<keyword evidence="6 9" id="KW-0863">Zinc-finger</keyword>
<dbReference type="Pfam" id="PF14608">
    <property type="entry name" value="zf-CCCH_2"/>
    <property type="match status" value="4"/>
</dbReference>